<dbReference type="CDD" id="cd05015">
    <property type="entry name" value="SIS_PGI_1"/>
    <property type="match status" value="1"/>
</dbReference>
<dbReference type="InterPro" id="IPR023096">
    <property type="entry name" value="G6P_Isomerase_C"/>
</dbReference>
<dbReference type="SUPFAM" id="SSF53697">
    <property type="entry name" value="SIS domain"/>
    <property type="match status" value="1"/>
</dbReference>
<dbReference type="PROSITE" id="PS00174">
    <property type="entry name" value="P_GLUCOSE_ISOMERASE_2"/>
    <property type="match status" value="1"/>
</dbReference>
<dbReference type="PROSITE" id="PS51463">
    <property type="entry name" value="P_GLUCOSE_ISOMERASE_3"/>
    <property type="match status" value="1"/>
</dbReference>
<gene>
    <name evidence="11" type="ORF">Amon01_000539100</name>
</gene>
<keyword evidence="7 10" id="KW-0413">Isomerase</keyword>
<dbReference type="PRINTS" id="PR00662">
    <property type="entry name" value="G6PISOMERASE"/>
</dbReference>
<evidence type="ECO:0000256" key="10">
    <source>
        <dbReference type="RuleBase" id="RU000612"/>
    </source>
</evidence>
<dbReference type="FunFam" id="3.40.50.10490:FF:000004">
    <property type="entry name" value="Glucose-6-phosphate isomerase"/>
    <property type="match status" value="1"/>
</dbReference>
<dbReference type="EC" id="5.3.1.9" evidence="3 10"/>
<dbReference type="GO" id="GO:0097367">
    <property type="term" value="F:carbohydrate derivative binding"/>
    <property type="evidence" value="ECO:0007669"/>
    <property type="project" value="InterPro"/>
</dbReference>
<dbReference type="Gene3D" id="1.10.1390.10">
    <property type="match status" value="1"/>
</dbReference>
<comment type="similarity">
    <text evidence="2 10">Belongs to the GPI family.</text>
</comment>
<evidence type="ECO:0000256" key="9">
    <source>
        <dbReference type="ARBA" id="ARBA00029321"/>
    </source>
</evidence>
<evidence type="ECO:0000256" key="4">
    <source>
        <dbReference type="ARBA" id="ARBA00018388"/>
    </source>
</evidence>
<dbReference type="PROSITE" id="PS00765">
    <property type="entry name" value="P_GLUCOSE_ISOMERASE_1"/>
    <property type="match status" value="1"/>
</dbReference>
<dbReference type="InterPro" id="IPR001672">
    <property type="entry name" value="G6P_Isomerase"/>
</dbReference>
<dbReference type="InterPro" id="IPR035476">
    <property type="entry name" value="SIS_PGI_1"/>
</dbReference>
<dbReference type="InterPro" id="IPR046348">
    <property type="entry name" value="SIS_dom_sf"/>
</dbReference>
<dbReference type="Gene3D" id="3.40.50.10490">
    <property type="entry name" value="Glucose-6-phosphate isomerase like protein, domain 1"/>
    <property type="match status" value="2"/>
</dbReference>
<dbReference type="AlphaFoldDB" id="A0A9W6Z2F8"/>
<dbReference type="PANTHER" id="PTHR11469">
    <property type="entry name" value="GLUCOSE-6-PHOSPHATE ISOMERASE"/>
    <property type="match status" value="1"/>
</dbReference>
<dbReference type="GO" id="GO:0048029">
    <property type="term" value="F:monosaccharide binding"/>
    <property type="evidence" value="ECO:0007669"/>
    <property type="project" value="TreeGrafter"/>
</dbReference>
<proteinExistence type="inferred from homology"/>
<comment type="function">
    <text evidence="8">In the cytoplasm, catalyzes the conversion of glucose-6-phosphate to fructose-6-phosphate, the second step in glycolysis, and the reverse reaction during gluconeogenesis.</text>
</comment>
<dbReference type="EMBL" id="BSXU01002952">
    <property type="protein sequence ID" value="GMG39480.1"/>
    <property type="molecule type" value="Genomic_DNA"/>
</dbReference>
<comment type="catalytic activity">
    <reaction evidence="9 10">
        <text>alpha-D-glucose 6-phosphate = beta-D-fructose 6-phosphate</text>
        <dbReference type="Rhea" id="RHEA:11816"/>
        <dbReference type="ChEBI" id="CHEBI:57634"/>
        <dbReference type="ChEBI" id="CHEBI:58225"/>
        <dbReference type="EC" id="5.3.1.9"/>
    </reaction>
</comment>
<dbReference type="NCBIfam" id="NF001211">
    <property type="entry name" value="PRK00179.1"/>
    <property type="match status" value="1"/>
</dbReference>
<dbReference type="GO" id="GO:0004347">
    <property type="term" value="F:glucose-6-phosphate isomerase activity"/>
    <property type="evidence" value="ECO:0007669"/>
    <property type="project" value="UniProtKB-EC"/>
</dbReference>
<dbReference type="GO" id="GO:0006096">
    <property type="term" value="P:glycolytic process"/>
    <property type="evidence" value="ECO:0007669"/>
    <property type="project" value="UniProtKB-KW"/>
</dbReference>
<dbReference type="Pfam" id="PF00342">
    <property type="entry name" value="PGI"/>
    <property type="match status" value="1"/>
</dbReference>
<dbReference type="CDD" id="cd05016">
    <property type="entry name" value="SIS_PGI_2"/>
    <property type="match status" value="1"/>
</dbReference>
<evidence type="ECO:0000256" key="6">
    <source>
        <dbReference type="ARBA" id="ARBA00023152"/>
    </source>
</evidence>
<comment type="caution">
    <text evidence="11">The sequence shown here is derived from an EMBL/GenBank/DDBJ whole genome shotgun (WGS) entry which is preliminary data.</text>
</comment>
<dbReference type="PANTHER" id="PTHR11469:SF1">
    <property type="entry name" value="GLUCOSE-6-PHOSPHATE ISOMERASE"/>
    <property type="match status" value="1"/>
</dbReference>
<dbReference type="FunFam" id="1.10.1390.10:FF:000001">
    <property type="entry name" value="Glucose-6-phosphate isomerase"/>
    <property type="match status" value="1"/>
</dbReference>
<protein>
    <recommendedName>
        <fullName evidence="4 10">Glucose-6-phosphate isomerase</fullName>
        <ecNumber evidence="3 10">5.3.1.9</ecNumber>
    </recommendedName>
</protein>
<evidence type="ECO:0000256" key="7">
    <source>
        <dbReference type="ARBA" id="ARBA00023235"/>
    </source>
</evidence>
<dbReference type="Proteomes" id="UP001165063">
    <property type="component" value="Unassembled WGS sequence"/>
</dbReference>
<dbReference type="InterPro" id="IPR018189">
    <property type="entry name" value="Phosphoglucose_isomerase_CS"/>
</dbReference>
<reference evidence="11" key="1">
    <citation type="submission" date="2023-04" db="EMBL/GenBank/DDBJ databases">
        <title>Ambrosiozyma monospora NBRC 1965.</title>
        <authorList>
            <person name="Ichikawa N."/>
            <person name="Sato H."/>
            <person name="Tonouchi N."/>
        </authorList>
    </citation>
    <scope>NUCLEOTIDE SEQUENCE</scope>
    <source>
        <strain evidence="11">NBRC 1965</strain>
    </source>
</reference>
<comment type="pathway">
    <text evidence="1 10">Carbohydrate degradation; glycolysis; D-glyceraldehyde 3-phosphate and glycerone phosphate from D-glucose: step 2/4.</text>
</comment>
<organism evidence="11 12">
    <name type="scientific">Ambrosiozyma monospora</name>
    <name type="common">Yeast</name>
    <name type="synonym">Endomycopsis monosporus</name>
    <dbReference type="NCBI Taxonomy" id="43982"/>
    <lineage>
        <taxon>Eukaryota</taxon>
        <taxon>Fungi</taxon>
        <taxon>Dikarya</taxon>
        <taxon>Ascomycota</taxon>
        <taxon>Saccharomycotina</taxon>
        <taxon>Pichiomycetes</taxon>
        <taxon>Pichiales</taxon>
        <taxon>Pichiaceae</taxon>
        <taxon>Ambrosiozyma</taxon>
    </lineage>
</organism>
<evidence type="ECO:0000313" key="12">
    <source>
        <dbReference type="Proteomes" id="UP001165063"/>
    </source>
</evidence>
<dbReference type="InterPro" id="IPR035482">
    <property type="entry name" value="SIS_PGI_2"/>
</dbReference>
<dbReference type="OrthoDB" id="5831190at2759"/>
<dbReference type="GO" id="GO:0005829">
    <property type="term" value="C:cytosol"/>
    <property type="evidence" value="ECO:0007669"/>
    <property type="project" value="TreeGrafter"/>
</dbReference>
<keyword evidence="5 10" id="KW-0312">Gluconeogenesis</keyword>
<dbReference type="GO" id="GO:0006094">
    <property type="term" value="P:gluconeogenesis"/>
    <property type="evidence" value="ECO:0007669"/>
    <property type="project" value="UniProtKB-KW"/>
</dbReference>
<evidence type="ECO:0000256" key="8">
    <source>
        <dbReference type="ARBA" id="ARBA00024178"/>
    </source>
</evidence>
<evidence type="ECO:0000256" key="2">
    <source>
        <dbReference type="ARBA" id="ARBA00006604"/>
    </source>
</evidence>
<evidence type="ECO:0000313" key="11">
    <source>
        <dbReference type="EMBL" id="GMG39480.1"/>
    </source>
</evidence>
<accession>A0A9W6Z2F8</accession>
<keyword evidence="12" id="KW-1185">Reference proteome</keyword>
<keyword evidence="6 10" id="KW-0324">Glycolysis</keyword>
<dbReference type="GO" id="GO:0051156">
    <property type="term" value="P:glucose 6-phosphate metabolic process"/>
    <property type="evidence" value="ECO:0007669"/>
    <property type="project" value="TreeGrafter"/>
</dbReference>
<evidence type="ECO:0000256" key="1">
    <source>
        <dbReference type="ARBA" id="ARBA00004926"/>
    </source>
</evidence>
<evidence type="ECO:0000256" key="5">
    <source>
        <dbReference type="ARBA" id="ARBA00022432"/>
    </source>
</evidence>
<name>A0A9W6Z2F8_AMBMO</name>
<evidence type="ECO:0000256" key="3">
    <source>
        <dbReference type="ARBA" id="ARBA00011952"/>
    </source>
</evidence>
<sequence>MTSPVNLAAWKQLQAIYDDYGKSFSTKDAFAKDDSRFEKFSTTFENYDGSKILFDFSKNLIDEKILASLVELAKEAKVETLRDSLFAGDHINTTEDRAVYHVALRNRANKPMKVDNVNVAPEVDSVLQHMKEFSNQVRSGEWKGYTGKKIASIVNIGIGGSDLGPVMVTEALKPYADPSLSVHFVSNVDGTHIAETLKKCDPETTLFLIASKTFTTAETCANANSAKKWFLDSVKEPSHIAKHFVALSTNATEVAKFGIDTKNMFGFENWVGGRYSVWSAIGLSVALYIGYDNFEAFLKGAEAFDNHFTSTPIEKNIAFLGGLLTIWYNNFHKAQTKLVAPFDQYMHRFPAYLQQLSMESNGKSVTKDSKFVNYETGVVLFGEPCTNAQHSFFQLVHQGTKLIPSDFILAAQSHNPIEENLHQRMLASNFFAQAEALMQGKDEAKVRSEGAADSLVPHKQFSGNRPTTSILAQKITPATLGALIAYYEHVTFVEGAIWGINSFDQWGVELGKVLAKVILNELGDKTDVSTHDSSTRNLINTFKAWSA</sequence>
<dbReference type="HAMAP" id="MF_00473">
    <property type="entry name" value="G6P_isomerase"/>
    <property type="match status" value="1"/>
</dbReference>